<protein>
    <recommendedName>
        <fullName evidence="3">DNA repair protein MmcB-related protein</fullName>
    </recommendedName>
</protein>
<evidence type="ECO:0000313" key="1">
    <source>
        <dbReference type="EMBL" id="MBP2295374.1"/>
    </source>
</evidence>
<sequence length="164" mass="17836">MTDPASAPADDAPDALFPATGAIPIFRGVRRALAARGFVSMAEFTLASGRRADVLAIDDAGTVVIVEVKSGVPDFRSDQKWPEYQDWCDAFYFAVDDAFPTELIPDDCGLMVADAYGAEILREPPERRLAPARRKTLILRAALTGAARLHRLEDPAFSQDRSAL</sequence>
<keyword evidence="2" id="KW-1185">Reference proteome</keyword>
<name>A0ABS4SS39_9PROT</name>
<dbReference type="Pfam" id="PF06319">
    <property type="entry name" value="MmcB-like"/>
    <property type="match status" value="1"/>
</dbReference>
<dbReference type="EMBL" id="JAGINP010000021">
    <property type="protein sequence ID" value="MBP2295374.1"/>
    <property type="molecule type" value="Genomic_DNA"/>
</dbReference>
<dbReference type="RefSeq" id="WP_209769845.1">
    <property type="nucleotide sequence ID" value="NZ_JAGINP010000021.1"/>
</dbReference>
<dbReference type="PIRSF" id="PIRSF031796">
    <property type="entry name" value="UPC031796"/>
    <property type="match status" value="1"/>
</dbReference>
<evidence type="ECO:0000313" key="2">
    <source>
        <dbReference type="Proteomes" id="UP000781958"/>
    </source>
</evidence>
<evidence type="ECO:0008006" key="3">
    <source>
        <dbReference type="Google" id="ProtNLM"/>
    </source>
</evidence>
<comment type="caution">
    <text evidence="1">The sequence shown here is derived from an EMBL/GenBank/DDBJ whole genome shotgun (WGS) entry which is preliminary data.</text>
</comment>
<proteinExistence type="predicted"/>
<organism evidence="1 2">
    <name type="scientific">Azospirillum rugosum</name>
    <dbReference type="NCBI Taxonomy" id="416170"/>
    <lineage>
        <taxon>Bacteria</taxon>
        <taxon>Pseudomonadati</taxon>
        <taxon>Pseudomonadota</taxon>
        <taxon>Alphaproteobacteria</taxon>
        <taxon>Rhodospirillales</taxon>
        <taxon>Azospirillaceae</taxon>
        <taxon>Azospirillum</taxon>
    </lineage>
</organism>
<reference evidence="1 2" key="1">
    <citation type="submission" date="2021-03" db="EMBL/GenBank/DDBJ databases">
        <title>Genomic Encyclopedia of Type Strains, Phase III (KMG-III): the genomes of soil and plant-associated and newly described type strains.</title>
        <authorList>
            <person name="Whitman W."/>
        </authorList>
    </citation>
    <scope>NUCLEOTIDE SEQUENCE [LARGE SCALE GENOMIC DNA]</scope>
    <source>
        <strain evidence="1 2">IMMIB AFH-6</strain>
    </source>
</reference>
<dbReference type="Proteomes" id="UP000781958">
    <property type="component" value="Unassembled WGS sequence"/>
</dbReference>
<accession>A0ABS4SS39</accession>
<dbReference type="InterPro" id="IPR009394">
    <property type="entry name" value="MmcB-like"/>
</dbReference>
<gene>
    <name evidence="1" type="ORF">J2851_005179</name>
</gene>